<keyword evidence="8" id="KW-1185">Reference proteome</keyword>
<dbReference type="InterPro" id="IPR029061">
    <property type="entry name" value="THDP-binding"/>
</dbReference>
<reference evidence="7 8" key="1">
    <citation type="submission" date="2020-09" db="EMBL/GenBank/DDBJ databases">
        <title>De no assembly of potato wild relative species, Solanum commersonii.</title>
        <authorList>
            <person name="Cho K."/>
        </authorList>
    </citation>
    <scope>NUCLEOTIDE SEQUENCE [LARGE SCALE GENOMIC DNA]</scope>
    <source>
        <strain evidence="7">LZ3.2</strain>
        <tissue evidence="7">Leaf</tissue>
    </source>
</reference>
<keyword evidence="2" id="KW-0560">Oxidoreductase</keyword>
<evidence type="ECO:0000259" key="6">
    <source>
        <dbReference type="Pfam" id="PF00676"/>
    </source>
</evidence>
<protein>
    <recommendedName>
        <fullName evidence="6">Dehydrogenase E1 component domain-containing protein</fullName>
    </recommendedName>
</protein>
<dbReference type="Proteomes" id="UP000824120">
    <property type="component" value="Chromosome 5"/>
</dbReference>
<evidence type="ECO:0000256" key="2">
    <source>
        <dbReference type="ARBA" id="ARBA00023002"/>
    </source>
</evidence>
<name>A0A9J5YZG7_SOLCO</name>
<dbReference type="AlphaFoldDB" id="A0A9J5YZG7"/>
<dbReference type="Pfam" id="PF00676">
    <property type="entry name" value="E1_dh"/>
    <property type="match status" value="1"/>
</dbReference>
<feature type="compositionally biased region" description="Basic and acidic residues" evidence="5">
    <location>
        <begin position="169"/>
        <end position="180"/>
    </location>
</feature>
<evidence type="ECO:0000256" key="5">
    <source>
        <dbReference type="SAM" id="MobiDB-lite"/>
    </source>
</evidence>
<proteinExistence type="predicted"/>
<feature type="domain" description="Dehydrogenase E1 component" evidence="6">
    <location>
        <begin position="122"/>
        <end position="228"/>
    </location>
</feature>
<evidence type="ECO:0000256" key="3">
    <source>
        <dbReference type="ARBA" id="ARBA00023052"/>
    </source>
</evidence>
<dbReference type="Gene3D" id="3.40.50.970">
    <property type="match status" value="1"/>
</dbReference>
<dbReference type="PANTHER" id="PTHR11516">
    <property type="entry name" value="PYRUVATE DEHYDROGENASE E1 COMPONENT, ALPHA SUBUNIT BACTERIAL AND ORGANELLAR"/>
    <property type="match status" value="1"/>
</dbReference>
<evidence type="ECO:0000313" key="7">
    <source>
        <dbReference type="EMBL" id="KAG5604270.1"/>
    </source>
</evidence>
<feature type="coiled-coil region" evidence="4">
    <location>
        <begin position="195"/>
        <end position="222"/>
    </location>
</feature>
<evidence type="ECO:0000313" key="8">
    <source>
        <dbReference type="Proteomes" id="UP000824120"/>
    </source>
</evidence>
<dbReference type="InterPro" id="IPR050642">
    <property type="entry name" value="PDH_E1_Alpha_Subunit"/>
</dbReference>
<dbReference type="GO" id="GO:0004739">
    <property type="term" value="F:pyruvate dehydrogenase (acetyl-transferring) activity"/>
    <property type="evidence" value="ECO:0007669"/>
    <property type="project" value="TreeGrafter"/>
</dbReference>
<accession>A0A9J5YZG7</accession>
<evidence type="ECO:0000256" key="4">
    <source>
        <dbReference type="SAM" id="Coils"/>
    </source>
</evidence>
<dbReference type="GO" id="GO:0006086">
    <property type="term" value="P:pyruvate decarboxylation to acetyl-CoA"/>
    <property type="evidence" value="ECO:0007669"/>
    <property type="project" value="TreeGrafter"/>
</dbReference>
<evidence type="ECO:0000256" key="1">
    <source>
        <dbReference type="ARBA" id="ARBA00001964"/>
    </source>
</evidence>
<comment type="caution">
    <text evidence="7">The sequence shown here is derived from an EMBL/GenBank/DDBJ whole genome shotgun (WGS) entry which is preliminary data.</text>
</comment>
<keyword evidence="3" id="KW-0786">Thiamine pyrophosphate</keyword>
<feature type="region of interest" description="Disordered" evidence="5">
    <location>
        <begin position="160"/>
        <end position="180"/>
    </location>
</feature>
<dbReference type="EMBL" id="JACXVP010000005">
    <property type="protein sequence ID" value="KAG5604270.1"/>
    <property type="molecule type" value="Genomic_DNA"/>
</dbReference>
<dbReference type="InterPro" id="IPR001017">
    <property type="entry name" value="DH_E1"/>
</dbReference>
<sequence>MRIVQIFYHFASMPISSFDQLGSQLISKERVIFLSQAAYGKRLVPSLINSVQEIRCQPQWHIAIYIRSPVLFLDTFNNQLLNNFTDLKSTHHDLNLTSIGNHTRERNEGRKESQSPKRCPLVDGMDVFAVKQACTFAKQHALKNGPIILEMDTYRYHGHSMSDPGSTYRTRDEISGVRQERDPVERIRSLILAHNIATEAELKDIEKENRKLVDEAIAKAKESSMPDPSELFTNVYVKGFGVEAYGADRKELRATLP</sequence>
<organism evidence="7 8">
    <name type="scientific">Solanum commersonii</name>
    <name type="common">Commerson's wild potato</name>
    <name type="synonym">Commerson's nightshade</name>
    <dbReference type="NCBI Taxonomy" id="4109"/>
    <lineage>
        <taxon>Eukaryota</taxon>
        <taxon>Viridiplantae</taxon>
        <taxon>Streptophyta</taxon>
        <taxon>Embryophyta</taxon>
        <taxon>Tracheophyta</taxon>
        <taxon>Spermatophyta</taxon>
        <taxon>Magnoliopsida</taxon>
        <taxon>eudicotyledons</taxon>
        <taxon>Gunneridae</taxon>
        <taxon>Pentapetalae</taxon>
        <taxon>asterids</taxon>
        <taxon>lamiids</taxon>
        <taxon>Solanales</taxon>
        <taxon>Solanaceae</taxon>
        <taxon>Solanoideae</taxon>
        <taxon>Solaneae</taxon>
        <taxon>Solanum</taxon>
    </lineage>
</organism>
<feature type="compositionally biased region" description="Basic and acidic residues" evidence="5">
    <location>
        <begin position="102"/>
        <end position="115"/>
    </location>
</feature>
<keyword evidence="4" id="KW-0175">Coiled coil</keyword>
<feature type="region of interest" description="Disordered" evidence="5">
    <location>
        <begin position="98"/>
        <end position="117"/>
    </location>
</feature>
<dbReference type="SUPFAM" id="SSF52518">
    <property type="entry name" value="Thiamin diphosphate-binding fold (THDP-binding)"/>
    <property type="match status" value="1"/>
</dbReference>
<gene>
    <name evidence="7" type="ORF">H5410_025762</name>
</gene>
<dbReference type="OrthoDB" id="10256198at2759"/>
<comment type="cofactor">
    <cofactor evidence="1">
        <name>thiamine diphosphate</name>
        <dbReference type="ChEBI" id="CHEBI:58937"/>
    </cofactor>
</comment>
<dbReference type="PANTHER" id="PTHR11516:SF65">
    <property type="entry name" value="PYRUVATE DEHYDROGENASE E1 COMPONENT SUBUNIT ALPHA, MITOCHONDRIAL"/>
    <property type="match status" value="1"/>
</dbReference>